<protein>
    <submittedName>
        <fullName evidence="1">Aminopeptidase</fullName>
        <ecNumber evidence="1">3.4.11.-</ecNumber>
    </submittedName>
</protein>
<name>A0ABW2LA70_9BACT</name>
<dbReference type="Pfam" id="PF10023">
    <property type="entry name" value="Aminopep"/>
    <property type="match status" value="1"/>
</dbReference>
<dbReference type="InterPro" id="IPR014553">
    <property type="entry name" value="Aminopept"/>
</dbReference>
<keyword evidence="1" id="KW-0031">Aminopeptidase</keyword>
<keyword evidence="1" id="KW-0645">Protease</keyword>
<organism evidence="1 2">
    <name type="scientific">Haloferula chungangensis</name>
    <dbReference type="NCBI Taxonomy" id="1048331"/>
    <lineage>
        <taxon>Bacteria</taxon>
        <taxon>Pseudomonadati</taxon>
        <taxon>Verrucomicrobiota</taxon>
        <taxon>Verrucomicrobiia</taxon>
        <taxon>Verrucomicrobiales</taxon>
        <taxon>Verrucomicrobiaceae</taxon>
        <taxon>Haloferula</taxon>
    </lineage>
</organism>
<dbReference type="Proteomes" id="UP001596472">
    <property type="component" value="Unassembled WGS sequence"/>
</dbReference>
<dbReference type="GO" id="GO:0004177">
    <property type="term" value="F:aminopeptidase activity"/>
    <property type="evidence" value="ECO:0007669"/>
    <property type="project" value="UniProtKB-KW"/>
</dbReference>
<keyword evidence="2" id="KW-1185">Reference proteome</keyword>
<evidence type="ECO:0000313" key="2">
    <source>
        <dbReference type="Proteomes" id="UP001596472"/>
    </source>
</evidence>
<dbReference type="PIRSF" id="PIRSF029285">
    <property type="entry name" value="Aminopept"/>
    <property type="match status" value="1"/>
</dbReference>
<comment type="caution">
    <text evidence="1">The sequence shown here is derived from an EMBL/GenBank/DDBJ whole genome shotgun (WGS) entry which is preliminary data.</text>
</comment>
<dbReference type="EC" id="3.4.11.-" evidence="1"/>
<reference evidence="2" key="1">
    <citation type="journal article" date="2019" name="Int. J. Syst. Evol. Microbiol.">
        <title>The Global Catalogue of Microorganisms (GCM) 10K type strain sequencing project: providing services to taxonomists for standard genome sequencing and annotation.</title>
        <authorList>
            <consortium name="The Broad Institute Genomics Platform"/>
            <consortium name="The Broad Institute Genome Sequencing Center for Infectious Disease"/>
            <person name="Wu L."/>
            <person name="Ma J."/>
        </authorList>
    </citation>
    <scope>NUCLEOTIDE SEQUENCE [LARGE SCALE GENOMIC DNA]</scope>
    <source>
        <strain evidence="2">CGMCC 4.1467</strain>
    </source>
</reference>
<gene>
    <name evidence="1" type="ORF">ACFQY0_19285</name>
</gene>
<dbReference type="RefSeq" id="WP_379715981.1">
    <property type="nucleotide sequence ID" value="NZ_JBHTBS010000015.1"/>
</dbReference>
<proteinExistence type="predicted"/>
<dbReference type="EMBL" id="JBHTBS010000015">
    <property type="protein sequence ID" value="MFC7339344.1"/>
    <property type="molecule type" value="Genomic_DNA"/>
</dbReference>
<accession>A0ABW2LA70</accession>
<keyword evidence="1" id="KW-0378">Hydrolase</keyword>
<sequence length="333" mass="38671">MIQACVLWRICLGILVLAICSCRTIGFYGQAISGQVEVMAKRQPIAEVVSGTNDEALKERMALTQRLLRFAEMELKMPSGGSYELYADLGREHLVWVVYAAPELSMEPKDWWYPVVGRQDYRGYFREDHARDEALRLEQRGYETWVGEVDAFSTLGWFRDPVLNTFAGYEEVDFAELIFHELVHRKYYVRGNTPFNEGMAEAVAREGVRRWFRQTGRPELVRKYEDRLKRIGQAGEEIGAAAERLRAVFEGDYSAEVKRERKQQELRSLKQGLSRLRGEWGGGLKSWIEDPVNNARLNSFITYEAEVPRFVALLEECDGDFEEFWNRVRTMEH</sequence>
<evidence type="ECO:0000313" key="1">
    <source>
        <dbReference type="EMBL" id="MFC7339344.1"/>
    </source>
</evidence>